<accession>E8LF27</accession>
<feature type="binding site" evidence="4">
    <location>
        <position position="246"/>
    </location>
    <ligand>
        <name>D-glyceraldehyde 3-phosphate</name>
        <dbReference type="ChEBI" id="CHEBI:59776"/>
    </ligand>
</feature>
<dbReference type="InterPro" id="IPR006424">
    <property type="entry name" value="Glyceraldehyde-3-P_DH_1"/>
</dbReference>
<dbReference type="Pfam" id="PF00044">
    <property type="entry name" value="Gp_dh_N"/>
    <property type="match status" value="1"/>
</dbReference>
<organism evidence="10 11">
    <name type="scientific">Phascolarctobacterium succinatutens YIT 12067</name>
    <dbReference type="NCBI Taxonomy" id="626939"/>
    <lineage>
        <taxon>Bacteria</taxon>
        <taxon>Bacillati</taxon>
        <taxon>Bacillota</taxon>
        <taxon>Negativicutes</taxon>
        <taxon>Acidaminococcales</taxon>
        <taxon>Acidaminococcaceae</taxon>
        <taxon>Phascolarctobacterium</taxon>
    </lineage>
</organism>
<feature type="binding site" evidence="5">
    <location>
        <position position="328"/>
    </location>
    <ligand>
        <name>NAD(+)</name>
        <dbReference type="ChEBI" id="CHEBI:57540"/>
    </ligand>
</feature>
<feature type="site" description="Activates thiol group during catalysis" evidence="6">
    <location>
        <position position="192"/>
    </location>
</feature>
<feature type="binding site" evidence="4">
    <location>
        <position position="195"/>
    </location>
    <ligand>
        <name>D-glyceraldehyde 3-phosphate</name>
        <dbReference type="ChEBI" id="CHEBI:59776"/>
    </ligand>
</feature>
<dbReference type="InterPro" id="IPR036291">
    <property type="entry name" value="NAD(P)-bd_dom_sf"/>
</dbReference>
<feature type="binding site" evidence="4">
    <location>
        <begin position="223"/>
        <end position="224"/>
    </location>
    <ligand>
        <name>D-glyceraldehyde 3-phosphate</name>
        <dbReference type="ChEBI" id="CHEBI:59776"/>
    </ligand>
</feature>
<keyword evidence="5" id="KW-0520">NAD</keyword>
<dbReference type="EMBL" id="AEVN01000068">
    <property type="protein sequence ID" value="EFY04561.1"/>
    <property type="molecule type" value="Genomic_DNA"/>
</dbReference>
<dbReference type="Pfam" id="PF02800">
    <property type="entry name" value="Gp_dh_C"/>
    <property type="match status" value="1"/>
</dbReference>
<proteinExistence type="inferred from homology"/>
<dbReference type="eggNOG" id="COG0057">
    <property type="taxonomic scope" value="Bacteria"/>
</dbReference>
<dbReference type="Proteomes" id="UP000004923">
    <property type="component" value="Unassembled WGS sequence"/>
</dbReference>
<evidence type="ECO:0000256" key="6">
    <source>
        <dbReference type="PIRSR" id="PIRSR000149-4"/>
    </source>
</evidence>
<dbReference type="FunFam" id="3.30.360.10:FF:000002">
    <property type="entry name" value="Glyceraldehyde-3-phosphate dehydrogenase"/>
    <property type="match status" value="1"/>
</dbReference>
<dbReference type="PANTHER" id="PTHR43148">
    <property type="entry name" value="GLYCERALDEHYDE-3-PHOSPHATE DEHYDROGENASE 2"/>
    <property type="match status" value="1"/>
</dbReference>
<feature type="active site" description="Nucleophile" evidence="3">
    <location>
        <position position="165"/>
    </location>
</feature>
<dbReference type="InterPro" id="IPR020829">
    <property type="entry name" value="GlycerAld_3-P_DH_cat"/>
</dbReference>
<dbReference type="SMART" id="SM00846">
    <property type="entry name" value="Gp_dh_N"/>
    <property type="match status" value="1"/>
</dbReference>
<evidence type="ECO:0000256" key="7">
    <source>
        <dbReference type="RuleBase" id="RU000397"/>
    </source>
</evidence>
<dbReference type="Gene3D" id="3.30.360.10">
    <property type="entry name" value="Dihydrodipicolinate Reductase, domain 2"/>
    <property type="match status" value="1"/>
</dbReference>
<evidence type="ECO:0000256" key="1">
    <source>
        <dbReference type="ARBA" id="ARBA00007406"/>
    </source>
</evidence>
<dbReference type="EC" id="1.2.1.-" evidence="8"/>
<feature type="binding site" evidence="4">
    <location>
        <begin position="164"/>
        <end position="166"/>
    </location>
    <ligand>
        <name>D-glyceraldehyde 3-phosphate</name>
        <dbReference type="ChEBI" id="CHEBI:59776"/>
    </ligand>
</feature>
<evidence type="ECO:0000256" key="8">
    <source>
        <dbReference type="RuleBase" id="RU361160"/>
    </source>
</evidence>
<dbReference type="HOGENOM" id="CLU_030140_0_2_9"/>
<feature type="binding site" evidence="5">
    <location>
        <position position="47"/>
    </location>
    <ligand>
        <name>NAD(+)</name>
        <dbReference type="ChEBI" id="CHEBI:57540"/>
    </ligand>
</feature>
<evidence type="ECO:0000256" key="5">
    <source>
        <dbReference type="PIRSR" id="PIRSR000149-3"/>
    </source>
</evidence>
<feature type="binding site" evidence="5">
    <location>
        <position position="133"/>
    </location>
    <ligand>
        <name>NAD(+)</name>
        <dbReference type="ChEBI" id="CHEBI:57540"/>
    </ligand>
</feature>
<dbReference type="InterPro" id="IPR020828">
    <property type="entry name" value="GlycerAld_3-P_DH_NAD(P)-bd"/>
</dbReference>
<dbReference type="GO" id="GO:0016620">
    <property type="term" value="F:oxidoreductase activity, acting on the aldehyde or oxo group of donors, NAD or NADP as acceptor"/>
    <property type="evidence" value="ECO:0007669"/>
    <property type="project" value="InterPro"/>
</dbReference>
<dbReference type="FunFam" id="3.40.50.720:FF:000001">
    <property type="entry name" value="Glyceraldehyde-3-phosphate dehydrogenase"/>
    <property type="match status" value="1"/>
</dbReference>
<keyword evidence="2 8" id="KW-0560">Oxidoreductase</keyword>
<dbReference type="PROSITE" id="PS00071">
    <property type="entry name" value="GAPDH"/>
    <property type="match status" value="1"/>
</dbReference>
<evidence type="ECO:0000256" key="4">
    <source>
        <dbReference type="PIRSR" id="PIRSR000149-2"/>
    </source>
</evidence>
<dbReference type="SUPFAM" id="SSF55347">
    <property type="entry name" value="Glyceraldehyde-3-phosphate dehydrogenase-like, C-terminal domain"/>
    <property type="match status" value="1"/>
</dbReference>
<comment type="caution">
    <text evidence="10">The sequence shown here is derived from an EMBL/GenBank/DDBJ whole genome shotgun (WGS) entry which is preliminary data.</text>
</comment>
<keyword evidence="5" id="KW-0547">Nucleotide-binding</keyword>
<dbReference type="SUPFAM" id="SSF51735">
    <property type="entry name" value="NAD(P)-binding Rossmann-fold domains"/>
    <property type="match status" value="1"/>
</dbReference>
<dbReference type="InterPro" id="IPR020831">
    <property type="entry name" value="GlycerAld/Erythrose_P_DH"/>
</dbReference>
<dbReference type="CDD" id="cd05214">
    <property type="entry name" value="GAPDH_I_N"/>
    <property type="match status" value="1"/>
</dbReference>
<reference evidence="10 11" key="1">
    <citation type="submission" date="2011-01" db="EMBL/GenBank/DDBJ databases">
        <authorList>
            <person name="Weinstock G."/>
            <person name="Sodergren E."/>
            <person name="Clifton S."/>
            <person name="Fulton L."/>
            <person name="Fulton B."/>
            <person name="Courtney L."/>
            <person name="Fronick C."/>
            <person name="Harrison M."/>
            <person name="Strong C."/>
            <person name="Farmer C."/>
            <person name="Delahaunty K."/>
            <person name="Markovic C."/>
            <person name="Hall O."/>
            <person name="Minx P."/>
            <person name="Tomlinson C."/>
            <person name="Mitreva M."/>
            <person name="Hou S."/>
            <person name="Chen J."/>
            <person name="Wollam A."/>
            <person name="Pepin K.H."/>
            <person name="Johnson M."/>
            <person name="Bhonagiri V."/>
            <person name="Zhang X."/>
            <person name="Suruliraj S."/>
            <person name="Warren W."/>
            <person name="Chinwalla A."/>
            <person name="Mardis E.R."/>
            <person name="Wilson R.K."/>
        </authorList>
    </citation>
    <scope>NUCLEOTIDE SEQUENCE [LARGE SCALE GENOMIC DNA]</scope>
    <source>
        <strain evidence="10 11">YIT 12067</strain>
    </source>
</reference>
<dbReference type="InterPro" id="IPR020830">
    <property type="entry name" value="GlycerAld_3-P_DH_AS"/>
</dbReference>
<evidence type="ECO:0000313" key="10">
    <source>
        <dbReference type="EMBL" id="EFY04561.1"/>
    </source>
</evidence>
<sequence length="348" mass="37823">MQNLDSLRIKEEIIMTKVGINGFGRIGREVFRVAFNNPEVEVVAVNDPGDITALAHLLKYDSIHGTFNHEVSIEGNYIIVDDRKIEVFACLDPAQIPWGEAGAEIVVESTGRFTEAAKAAAHLHDTVKKVIISAPAKGEDITIVMGVNEDKYDPAKHNIISNASCTTNCLAPFTKVLLNKFGIESGLMTTVHSYTNDQRILDLPHKDLRRARAAACSIIPTTTGAAKAVALVLPELKGKLNGFAMRVPTPNVSITDLTVLLQKDTTAEEINAVLKEAAEGELKGIMGYSDEPLVSRDYNGCPLSSIIDGLSTMMVGPRMAKVVSWYDNEWGYSNRVVDLAAYIAKKGL</sequence>
<dbReference type="GO" id="GO:0006006">
    <property type="term" value="P:glucose metabolic process"/>
    <property type="evidence" value="ECO:0007669"/>
    <property type="project" value="InterPro"/>
</dbReference>
<dbReference type="Gene3D" id="3.40.50.720">
    <property type="entry name" value="NAD(P)-binding Rossmann-like Domain"/>
    <property type="match status" value="1"/>
</dbReference>
<protein>
    <recommendedName>
        <fullName evidence="8">Glyceraldehyde-3-phosphate dehydrogenase</fullName>
        <ecNumber evidence="8">1.2.1.-</ecNumber>
    </recommendedName>
</protein>
<feature type="domain" description="Glyceraldehyde 3-phosphate dehydrogenase NAD(P) binding" evidence="9">
    <location>
        <begin position="16"/>
        <end position="165"/>
    </location>
</feature>
<dbReference type="PIRSF" id="PIRSF000149">
    <property type="entry name" value="GAP_DH"/>
    <property type="match status" value="1"/>
</dbReference>
<evidence type="ECO:0000259" key="9">
    <source>
        <dbReference type="SMART" id="SM00846"/>
    </source>
</evidence>
<evidence type="ECO:0000256" key="2">
    <source>
        <dbReference type="ARBA" id="ARBA00023002"/>
    </source>
</evidence>
<keyword evidence="11" id="KW-1185">Reference proteome</keyword>
<evidence type="ECO:0000313" key="11">
    <source>
        <dbReference type="Proteomes" id="UP000004923"/>
    </source>
</evidence>
<gene>
    <name evidence="10" type="primary">gap</name>
    <name evidence="10" type="ORF">HMPREF9443_01462</name>
</gene>
<name>E8LF27_9FIRM</name>
<dbReference type="GO" id="GO:0051287">
    <property type="term" value="F:NAD binding"/>
    <property type="evidence" value="ECO:0007669"/>
    <property type="project" value="InterPro"/>
</dbReference>
<dbReference type="NCBIfam" id="TIGR01534">
    <property type="entry name" value="GAPDH-I"/>
    <property type="match status" value="1"/>
</dbReference>
<comment type="similarity">
    <text evidence="1 7">Belongs to the glyceraldehyde-3-phosphate dehydrogenase family.</text>
</comment>
<feature type="binding site" evidence="5">
    <location>
        <begin position="25"/>
        <end position="26"/>
    </location>
    <ligand>
        <name>NAD(+)</name>
        <dbReference type="ChEBI" id="CHEBI:57540"/>
    </ligand>
</feature>
<evidence type="ECO:0000256" key="3">
    <source>
        <dbReference type="PIRSR" id="PIRSR000149-1"/>
    </source>
</evidence>
<dbReference type="PRINTS" id="PR00078">
    <property type="entry name" value="G3PDHDRGNASE"/>
</dbReference>
<dbReference type="AlphaFoldDB" id="E8LF27"/>
<dbReference type="GO" id="GO:0050661">
    <property type="term" value="F:NADP binding"/>
    <property type="evidence" value="ECO:0007669"/>
    <property type="project" value="InterPro"/>
</dbReference>
<dbReference type="CDD" id="cd18126">
    <property type="entry name" value="GAPDH_I_C"/>
    <property type="match status" value="1"/>
</dbReference>